<dbReference type="CDD" id="cd12176">
    <property type="entry name" value="PGDH_3"/>
    <property type="match status" value="1"/>
</dbReference>
<evidence type="ECO:0000259" key="12">
    <source>
        <dbReference type="PROSITE" id="PS51671"/>
    </source>
</evidence>
<dbReference type="SUPFAM" id="SSF55021">
    <property type="entry name" value="ACT-like"/>
    <property type="match status" value="1"/>
</dbReference>
<dbReference type="SUPFAM" id="SSF52283">
    <property type="entry name" value="Formate/glycerate dehydrogenase catalytic domain-like"/>
    <property type="match status" value="1"/>
</dbReference>
<dbReference type="EC" id="1.1.1.95" evidence="5"/>
<comment type="catalytic activity">
    <reaction evidence="11">
        <text>(2R)-3-phosphoglycerate + NAD(+) = 3-phosphooxypyruvate + NADH + H(+)</text>
        <dbReference type="Rhea" id="RHEA:12641"/>
        <dbReference type="ChEBI" id="CHEBI:15378"/>
        <dbReference type="ChEBI" id="CHEBI:18110"/>
        <dbReference type="ChEBI" id="CHEBI:57540"/>
        <dbReference type="ChEBI" id="CHEBI:57945"/>
        <dbReference type="ChEBI" id="CHEBI:58272"/>
        <dbReference type="EC" id="1.1.1.95"/>
    </reaction>
</comment>
<comment type="caution">
    <text evidence="13">The sequence shown here is derived from an EMBL/GenBank/DDBJ whole genome shotgun (WGS) entry which is preliminary data.</text>
</comment>
<dbReference type="GO" id="GO:0004617">
    <property type="term" value="F:phosphoglycerate dehydrogenase activity"/>
    <property type="evidence" value="ECO:0007669"/>
    <property type="project" value="UniProtKB-EC"/>
</dbReference>
<accession>A0ABU1A139</accession>
<evidence type="ECO:0000256" key="6">
    <source>
        <dbReference type="ARBA" id="ARBA00021582"/>
    </source>
</evidence>
<dbReference type="InterPro" id="IPR002912">
    <property type="entry name" value="ACT_dom"/>
</dbReference>
<dbReference type="PROSITE" id="PS00065">
    <property type="entry name" value="D_2_HYDROXYACID_DH_1"/>
    <property type="match status" value="1"/>
</dbReference>
<dbReference type="PROSITE" id="PS51671">
    <property type="entry name" value="ACT"/>
    <property type="match status" value="1"/>
</dbReference>
<dbReference type="EC" id="1.1.1.399" evidence="4"/>
<dbReference type="InterPro" id="IPR029752">
    <property type="entry name" value="D-isomer_DH_CS1"/>
</dbReference>
<evidence type="ECO:0000313" key="13">
    <source>
        <dbReference type="EMBL" id="MDQ7917423.1"/>
    </source>
</evidence>
<comment type="catalytic activity">
    <reaction evidence="10">
        <text>(R)-2-hydroxyglutarate + NAD(+) = 2-oxoglutarate + NADH + H(+)</text>
        <dbReference type="Rhea" id="RHEA:49612"/>
        <dbReference type="ChEBI" id="CHEBI:15378"/>
        <dbReference type="ChEBI" id="CHEBI:15801"/>
        <dbReference type="ChEBI" id="CHEBI:16810"/>
        <dbReference type="ChEBI" id="CHEBI:57540"/>
        <dbReference type="ChEBI" id="CHEBI:57945"/>
        <dbReference type="EC" id="1.1.1.399"/>
    </reaction>
</comment>
<feature type="domain" description="ACT" evidence="12">
    <location>
        <begin position="561"/>
        <end position="630"/>
    </location>
</feature>
<dbReference type="InterPro" id="IPR006140">
    <property type="entry name" value="D-isomer_DH_NAD-bd"/>
</dbReference>
<comment type="similarity">
    <text evidence="3">Belongs to the D-isomer specific 2-hydroxyacid dehydrogenase family.</text>
</comment>
<dbReference type="InterPro" id="IPR045865">
    <property type="entry name" value="ACT-like_dom_sf"/>
</dbReference>
<dbReference type="Gene3D" id="3.40.50.720">
    <property type="entry name" value="NAD(P)-binding Rossmann-like Domain"/>
    <property type="match status" value="2"/>
</dbReference>
<dbReference type="Pfam" id="PF22629">
    <property type="entry name" value="ACT_AHAS_ss"/>
    <property type="match status" value="1"/>
</dbReference>
<dbReference type="CDD" id="cd04901">
    <property type="entry name" value="ACT_3PGDH"/>
    <property type="match status" value="1"/>
</dbReference>
<proteinExistence type="inferred from homology"/>
<dbReference type="SUPFAM" id="SSF56784">
    <property type="entry name" value="HAD-like"/>
    <property type="match status" value="1"/>
</dbReference>
<dbReference type="PANTHER" id="PTHR43761:SF1">
    <property type="entry name" value="D-ISOMER SPECIFIC 2-HYDROXYACID DEHYDROGENASE CATALYTIC DOMAIN-CONTAINING PROTEIN-RELATED"/>
    <property type="match status" value="1"/>
</dbReference>
<evidence type="ECO:0000256" key="11">
    <source>
        <dbReference type="ARBA" id="ARBA00048731"/>
    </source>
</evidence>
<evidence type="ECO:0000256" key="8">
    <source>
        <dbReference type="ARBA" id="ARBA00023027"/>
    </source>
</evidence>
<comment type="pathway">
    <text evidence="2">Amino-acid biosynthesis; L-serine biosynthesis; L-serine from 3-phospho-D-glycerate: step 1/3.</text>
</comment>
<organism evidence="13 14">
    <name type="scientific">Mesonia profundi</name>
    <dbReference type="NCBI Taxonomy" id="3070998"/>
    <lineage>
        <taxon>Bacteria</taxon>
        <taxon>Pseudomonadati</taxon>
        <taxon>Bacteroidota</taxon>
        <taxon>Flavobacteriia</taxon>
        <taxon>Flavobacteriales</taxon>
        <taxon>Flavobacteriaceae</taxon>
        <taxon>Mesonia</taxon>
    </lineage>
</organism>
<evidence type="ECO:0000256" key="1">
    <source>
        <dbReference type="ARBA" id="ARBA00003800"/>
    </source>
</evidence>
<dbReference type="EMBL" id="JAVHUL010000016">
    <property type="protein sequence ID" value="MDQ7917423.1"/>
    <property type="molecule type" value="Genomic_DNA"/>
</dbReference>
<dbReference type="InterPro" id="IPR036291">
    <property type="entry name" value="NAD(P)-bd_dom_sf"/>
</dbReference>
<dbReference type="Proteomes" id="UP001230915">
    <property type="component" value="Unassembled WGS sequence"/>
</dbReference>
<dbReference type="PANTHER" id="PTHR43761">
    <property type="entry name" value="D-ISOMER SPECIFIC 2-HYDROXYACID DEHYDROGENASE FAMILY PROTEIN (AFU_ORTHOLOGUE AFUA_1G13630)"/>
    <property type="match status" value="1"/>
</dbReference>
<dbReference type="PROSITE" id="PS00671">
    <property type="entry name" value="D_2_HYDROXYACID_DH_3"/>
    <property type="match status" value="1"/>
</dbReference>
<dbReference type="InterPro" id="IPR054480">
    <property type="entry name" value="AHAS_small-like_ACT"/>
</dbReference>
<evidence type="ECO:0000256" key="10">
    <source>
        <dbReference type="ARBA" id="ARBA00048126"/>
    </source>
</evidence>
<evidence type="ECO:0000256" key="5">
    <source>
        <dbReference type="ARBA" id="ARBA00013143"/>
    </source>
</evidence>
<evidence type="ECO:0000256" key="9">
    <source>
        <dbReference type="ARBA" id="ARBA00030455"/>
    </source>
</evidence>
<gene>
    <name evidence="13" type="primary">serA</name>
    <name evidence="13" type="ORF">RBU60_07540</name>
</gene>
<dbReference type="Pfam" id="PF00702">
    <property type="entry name" value="Hydrolase"/>
    <property type="match status" value="1"/>
</dbReference>
<dbReference type="InterPro" id="IPR036412">
    <property type="entry name" value="HAD-like_sf"/>
</dbReference>
<dbReference type="NCBIfam" id="NF008759">
    <property type="entry name" value="PRK11790.1"/>
    <property type="match status" value="1"/>
</dbReference>
<dbReference type="Gene3D" id="3.40.50.1000">
    <property type="entry name" value="HAD superfamily/HAD-like"/>
    <property type="match status" value="1"/>
</dbReference>
<dbReference type="Gene3D" id="1.10.150.210">
    <property type="entry name" value="Phosphoserine phosphatase, domain 2"/>
    <property type="match status" value="1"/>
</dbReference>
<dbReference type="InterPro" id="IPR006139">
    <property type="entry name" value="D-isomer_2_OHA_DH_cat_dom"/>
</dbReference>
<dbReference type="Gene3D" id="3.30.70.260">
    <property type="match status" value="1"/>
</dbReference>
<keyword evidence="7 13" id="KW-0560">Oxidoreductase</keyword>
<comment type="function">
    <text evidence="1">Catalyzes the reversible oxidation of 3-phospho-D-glycerate to 3-phosphonooxypyruvate, the first step of the phosphorylated L-serine biosynthesis pathway. Also catalyzes the reversible oxidation of 2-hydroxyglutarate to 2-oxoglutarate.</text>
</comment>
<dbReference type="Pfam" id="PF00389">
    <property type="entry name" value="2-Hacid_dh"/>
    <property type="match status" value="1"/>
</dbReference>
<dbReference type="RefSeq" id="WP_308864159.1">
    <property type="nucleotide sequence ID" value="NZ_JAVHUL010000016.1"/>
</dbReference>
<dbReference type="NCBIfam" id="TIGR01488">
    <property type="entry name" value="HAD-SF-IB"/>
    <property type="match status" value="1"/>
</dbReference>
<evidence type="ECO:0000256" key="7">
    <source>
        <dbReference type="ARBA" id="ARBA00023002"/>
    </source>
</evidence>
<keyword evidence="8" id="KW-0520">NAD</keyword>
<keyword evidence="14" id="KW-1185">Reference proteome</keyword>
<dbReference type="InterPro" id="IPR029753">
    <property type="entry name" value="D-isomer_DH_CS"/>
</dbReference>
<dbReference type="SUPFAM" id="SSF51735">
    <property type="entry name" value="NAD(P)-binding Rossmann-fold domains"/>
    <property type="match status" value="1"/>
</dbReference>
<dbReference type="InterPro" id="IPR050418">
    <property type="entry name" value="D-iso_2-hydroxyacid_DH_PdxB"/>
</dbReference>
<sequence length="630" mass="70822">MKNNQVYIIDFDSTFTQVEALDELAKISLKEHPRQEEISREIEEITHLAMRGEIDFKESLERRLNLVQANEENIGELIQVLKNKISVSFARNAPFLQEHAAQIYIISNGFKEFIVPIVTAFGILESHVYANTFVTNDQKDIVGFDESNILAQNNGKPKLLKTLNLEGDIFMIGDGYNDYEVKAAGFANKFYAFTENVTRENVIAQADHITPSLDEFLYLHHMNTSLSYPKNRIKALLLENIHPSAQAILEKEGYQVIAHPGAMDEEELKEKIKDVSILGIRSKTQLTQEVLANAKRLIAVGAFCIGTNQIDLEACAKKGIPVFNAPYSNTRSVVELAIGEMILLLRNLPDKMQQMHQGKWNKSAAKSYEIRGKKLGIIGYGNIGAQLSVLAESLGFDVYYYDLIEKLPLGNVTKCNSLEELLQTCEVISLHVDGRPENKNFMDEEQFQQMQKGSVFINLSRGHVVNLDALKKHLINGNLSGAAIDVYPVEPKTNDEAFESVLKGLPNLILTPHIGGSTLEAQENIAQFVPQRFIKYINTGSTTNSVNFPNLQLPVLKNAHRLIHIHYNTPGILAKINELLAKHQINIDGQYLKTNEQIGYVITDVNKAYEKTVIEELKGLEGTIRFRVLY</sequence>
<name>A0ABU1A139_9FLAO</name>
<dbReference type="InterPro" id="IPR023214">
    <property type="entry name" value="HAD_sf"/>
</dbReference>
<protein>
    <recommendedName>
        <fullName evidence="6">D-3-phosphoglycerate dehydrogenase</fullName>
        <ecNumber evidence="4">1.1.1.399</ecNumber>
        <ecNumber evidence="5">1.1.1.95</ecNumber>
    </recommendedName>
    <alternativeName>
        <fullName evidence="9">2-oxoglutarate reductase</fullName>
    </alternativeName>
</protein>
<dbReference type="Pfam" id="PF02826">
    <property type="entry name" value="2-Hacid_dh_C"/>
    <property type="match status" value="1"/>
</dbReference>
<evidence type="ECO:0000256" key="4">
    <source>
        <dbReference type="ARBA" id="ARBA00013001"/>
    </source>
</evidence>
<evidence type="ECO:0000256" key="2">
    <source>
        <dbReference type="ARBA" id="ARBA00005216"/>
    </source>
</evidence>
<reference evidence="13 14" key="1">
    <citation type="submission" date="2023-08" db="EMBL/GenBank/DDBJ databases">
        <title>Mesonia sp. MT50, isolated from deep-sea sediment of the Mariana Trench.</title>
        <authorList>
            <person name="Fu H."/>
        </authorList>
    </citation>
    <scope>NUCLEOTIDE SEQUENCE [LARGE SCALE GENOMIC DNA]</scope>
    <source>
        <strain evidence="13 14">MT50</strain>
    </source>
</reference>
<evidence type="ECO:0000256" key="3">
    <source>
        <dbReference type="ARBA" id="ARBA00005854"/>
    </source>
</evidence>
<evidence type="ECO:0000313" key="14">
    <source>
        <dbReference type="Proteomes" id="UP001230915"/>
    </source>
</evidence>